<reference evidence="3" key="1">
    <citation type="submission" date="2016-04" db="EMBL/GenBank/DDBJ databases">
        <authorList>
            <person name="Chen L."/>
            <person name="Zhuang W."/>
            <person name="Wang G."/>
        </authorList>
    </citation>
    <scope>NUCLEOTIDE SEQUENCE [LARGE SCALE GENOMIC DNA]</scope>
    <source>
        <strain evidence="3">208</strain>
    </source>
</reference>
<keyword evidence="3" id="KW-1185">Reference proteome</keyword>
<accession>A0A1V9G837</accession>
<dbReference type="InterPro" id="IPR006680">
    <property type="entry name" value="Amidohydro-rel"/>
</dbReference>
<dbReference type="InterPro" id="IPR032466">
    <property type="entry name" value="Metal_Hydrolase"/>
</dbReference>
<dbReference type="CDD" id="cd01309">
    <property type="entry name" value="Met_dep_hydrolase_C"/>
    <property type="match status" value="1"/>
</dbReference>
<feature type="domain" description="Amidohydrolase-related" evidence="1">
    <location>
        <begin position="362"/>
        <end position="427"/>
    </location>
</feature>
<dbReference type="PANTHER" id="PTHR43135">
    <property type="entry name" value="ALPHA-D-RIBOSE 1-METHYLPHOSPHONATE 5-TRIPHOSPHATE DIPHOSPHATASE"/>
    <property type="match status" value="1"/>
</dbReference>
<dbReference type="SUPFAM" id="SSF51556">
    <property type="entry name" value="Metallo-dependent hydrolases"/>
    <property type="match status" value="1"/>
</dbReference>
<dbReference type="Pfam" id="PF01979">
    <property type="entry name" value="Amidohydro_1"/>
    <property type="match status" value="2"/>
</dbReference>
<dbReference type="STRING" id="550983.A4R26_13240"/>
<dbReference type="RefSeq" id="WP_081162314.1">
    <property type="nucleotide sequence ID" value="NZ_LWBP01000045.1"/>
</dbReference>
<dbReference type="OrthoDB" id="9802793at2"/>
<dbReference type="Gene3D" id="2.30.40.10">
    <property type="entry name" value="Urease, subunit C, domain 1"/>
    <property type="match status" value="2"/>
</dbReference>
<keyword evidence="2" id="KW-0378">Hydrolase</keyword>
<sequence>MREYCFFPPGKFLFLLGLIFMVNTVSMSQVTFPVNGIADPQVKCFAFTNATIVKDGQTTVPNATLVIREGKIVSVGASVTIPKEAVVIDCSGKFIYPSFIDIYSDYGVPVPQRQGAPFDYRAPAQLTSNIKGVFGWNQAIKSDIDAAKLFNADDAKAKPLRDLGFGAVLTHQKDGIARGTGALVTLATEKENLVMLKDKASAHYSLSKGTSTQSYPSSMMGSVALLRQTYLDAQWYKTNPAAEGVNLTLKAWNDIQSLPQIFEANDKWNDLRADRIGDEFGVQYIIKGGGNEYQRIKEIAATKATFILSVNYPQTMDVEDPNEARFVSLSDMKHWELAPTNLAAFEKANIPFCITAADLKDTKTFFANLRKAIDNGLSESKALEALTKTPATALGVYDKVGSLDAGKIASFIITNGEVFKDKTVILQNWIQGNKYAVKDENWSPVAGQYTLQVRSAGGNNSYTLDVKSISDASIIAKDTIKTKFSYDGKLVTISFATEKKTRAASIRLGGTVNGDVWNGNGVDADGNNVLWTASFAKAGAPAPDTSKKKPQGELGKVVYPFDGYGWDSLPQAETILIKNGTVWTNEKEGRLENTDVLIKNGKIAQIGKNLADAGARVIDATGKFVTPGIIDEHSHIAAASINEGAQSVTSEVRIGDNLNPEDINIYRQLSGGVTSSHILHGSANTIGGQTQLIKLRWGAGDEELKFKGADPFIKFALGENVKRTTSQNNNRFPDTRMGVEEVMMDAFTRACEYEKGCKEAAVPATTSKKKGAAATTAAAAVRRDLELDALVEIMNKKRFITCHSYVQSEITATMRVAEKFNFTVNTFTHILEGYKVADKMKTHGANASTFSDWWAYKTEVQDAIPYNATLMQRVGLNVCINSDDAEMARRLNQEAAKSVKYGGMSEEEAFKMVTLNPAKALHVDEKVGSLKAGKDADVVIWSDNPLSIYAKAEKTIVDGIVYFDRTRDLEMRKKIAAERNRLVQKMLGEKRSGGPVAPATPSFQVVLSCGDHDHHDGLITVDVDEHDATH</sequence>
<evidence type="ECO:0000313" key="3">
    <source>
        <dbReference type="Proteomes" id="UP000192276"/>
    </source>
</evidence>
<dbReference type="AlphaFoldDB" id="A0A1V9G837"/>
<name>A0A1V9G837_9BACT</name>
<feature type="domain" description="Amidohydrolase-related" evidence="1">
    <location>
        <begin position="624"/>
        <end position="954"/>
    </location>
</feature>
<dbReference type="Gene3D" id="3.20.20.140">
    <property type="entry name" value="Metal-dependent hydrolases"/>
    <property type="match status" value="2"/>
</dbReference>
<proteinExistence type="predicted"/>
<dbReference type="PANTHER" id="PTHR43135:SF3">
    <property type="entry name" value="ALPHA-D-RIBOSE 1-METHYLPHOSPHONATE 5-TRIPHOSPHATE DIPHOSPHATASE"/>
    <property type="match status" value="1"/>
</dbReference>
<comment type="caution">
    <text evidence="2">The sequence shown here is derived from an EMBL/GenBank/DDBJ whole genome shotgun (WGS) entry which is preliminary data.</text>
</comment>
<dbReference type="Proteomes" id="UP000192276">
    <property type="component" value="Unassembled WGS sequence"/>
</dbReference>
<evidence type="ECO:0000259" key="1">
    <source>
        <dbReference type="Pfam" id="PF01979"/>
    </source>
</evidence>
<dbReference type="EMBL" id="LWBP01000045">
    <property type="protein sequence ID" value="OQP66730.1"/>
    <property type="molecule type" value="Genomic_DNA"/>
</dbReference>
<dbReference type="InterPro" id="IPR011059">
    <property type="entry name" value="Metal-dep_hydrolase_composite"/>
</dbReference>
<dbReference type="InterPro" id="IPR051781">
    <property type="entry name" value="Metallo-dep_Hydrolase"/>
</dbReference>
<dbReference type="SUPFAM" id="SSF51338">
    <property type="entry name" value="Composite domain of metallo-dependent hydrolases"/>
    <property type="match status" value="2"/>
</dbReference>
<evidence type="ECO:0000313" key="2">
    <source>
        <dbReference type="EMBL" id="OQP66730.1"/>
    </source>
</evidence>
<organism evidence="2 3">
    <name type="scientific">Niastella populi</name>
    <dbReference type="NCBI Taxonomy" id="550983"/>
    <lineage>
        <taxon>Bacteria</taxon>
        <taxon>Pseudomonadati</taxon>
        <taxon>Bacteroidota</taxon>
        <taxon>Chitinophagia</taxon>
        <taxon>Chitinophagales</taxon>
        <taxon>Chitinophagaceae</taxon>
        <taxon>Niastella</taxon>
    </lineage>
</organism>
<protein>
    <submittedName>
        <fullName evidence="2">Amidohydrolase</fullName>
    </submittedName>
</protein>
<gene>
    <name evidence="2" type="ORF">A4R26_13240</name>
</gene>
<dbReference type="GO" id="GO:0016810">
    <property type="term" value="F:hydrolase activity, acting on carbon-nitrogen (but not peptide) bonds"/>
    <property type="evidence" value="ECO:0007669"/>
    <property type="project" value="InterPro"/>
</dbReference>